<proteinExistence type="predicted"/>
<name>A0A915PUE4_9BILA</name>
<evidence type="ECO:0000313" key="2">
    <source>
        <dbReference type="WBParaSite" id="sdigi.contig260.g6803.t1"/>
    </source>
</evidence>
<dbReference type="Proteomes" id="UP000887581">
    <property type="component" value="Unplaced"/>
</dbReference>
<sequence>MGIPTYFPSITPALTCANYPSIVNEQEIKRKSYQMFNRSIHGLVILNATKEKRSMDTAEGNIFSPEWKDLTINDDKTLARFKILLIWHNDSSKGYL</sequence>
<organism evidence="1 2">
    <name type="scientific">Setaria digitata</name>
    <dbReference type="NCBI Taxonomy" id="48799"/>
    <lineage>
        <taxon>Eukaryota</taxon>
        <taxon>Metazoa</taxon>
        <taxon>Ecdysozoa</taxon>
        <taxon>Nematoda</taxon>
        <taxon>Chromadorea</taxon>
        <taxon>Rhabditida</taxon>
        <taxon>Spirurina</taxon>
        <taxon>Spiruromorpha</taxon>
        <taxon>Filarioidea</taxon>
        <taxon>Setariidae</taxon>
        <taxon>Setaria</taxon>
    </lineage>
</organism>
<dbReference type="AlphaFoldDB" id="A0A915PUE4"/>
<evidence type="ECO:0000313" key="1">
    <source>
        <dbReference type="Proteomes" id="UP000887581"/>
    </source>
</evidence>
<keyword evidence="1" id="KW-1185">Reference proteome</keyword>
<protein>
    <submittedName>
        <fullName evidence="2">Uncharacterized protein</fullName>
    </submittedName>
</protein>
<dbReference type="WBParaSite" id="sdigi.contig260.g6803.t1">
    <property type="protein sequence ID" value="sdigi.contig260.g6803.t1"/>
    <property type="gene ID" value="sdigi.contig260.g6803"/>
</dbReference>
<reference evidence="2" key="1">
    <citation type="submission" date="2022-11" db="UniProtKB">
        <authorList>
            <consortium name="WormBaseParasite"/>
        </authorList>
    </citation>
    <scope>IDENTIFICATION</scope>
</reference>
<accession>A0A915PUE4</accession>